<dbReference type="InterPro" id="IPR011990">
    <property type="entry name" value="TPR-like_helical_dom_sf"/>
</dbReference>
<name>A0ABT0NC96_9GAMM</name>
<keyword evidence="5" id="KW-0732">Signal</keyword>
<keyword evidence="4" id="KW-0472">Membrane</keyword>
<evidence type="ECO:0000256" key="2">
    <source>
        <dbReference type="ARBA" id="ARBA00022803"/>
    </source>
</evidence>
<keyword evidence="2 3" id="KW-0802">TPR repeat</keyword>
<protein>
    <submittedName>
        <fullName evidence="6">Tetratricopeptide repeat protein</fullName>
    </submittedName>
</protein>
<feature type="repeat" description="TPR" evidence="3">
    <location>
        <begin position="134"/>
        <end position="167"/>
    </location>
</feature>
<dbReference type="InterPro" id="IPR019734">
    <property type="entry name" value="TPR_rpt"/>
</dbReference>
<keyword evidence="4" id="KW-1133">Transmembrane helix</keyword>
<sequence length="690" mass="78299">MRRYLVIGLTLLANISTATEADTDEVCVNDHRSVTKSIETCRRVLADKNLPLDTEVNASINLIALYTRNGDFELANQMDARLNNQLDKELLTPEQAFNYLRRSGILAYRQGEYAQSLGRFQAAERIAEGEPQQARVFNDLGTVNMAMGQFSDALSAFQSSLKIKQSLNNPISTAVTFNNIGTVYLKMSEWSEAELYFKKAADIYRDNDASSRLSHTNENVAKALFNQSKYLQAIDVLEDSLSYHRESQDRTAMLRVLIHLSEIYLALGDPESAEGHLKLASVIDTELGQNAQSILLKLVMGKFLSKQGEFQQADALLNAGLAAAKTASAPETVNEFYDALIANAEVYHRWQTSAGYLKSKAQFASSQFQQTYDEALARVRTEFEYEQQQQAYEILAQKHQIKALEANDRKHQLIWLTAFSSLALILLMLMIRYQQLKRRTEKQELNSQVELHRSQVNALGVSLDSLQTAMSTLHQAMLVADNHDRVIFANQSCCAMLEMSSEQLDSLELNNLITTENESFWLSLSSDSELDELRFHDIRLNTPVGEKLCQLEVSHVDGTGSVTVIRFMQANDDSLPHATALLSETEFHQLLVDLMVYTVESWEQSTQQSRIELAEQSGIWRVSIDEGRLRTRSLDRYLSIRSLPKKPRWREVLRTGHYVLAECELTKERREELDAKLERVNQHLHARALL</sequence>
<evidence type="ECO:0000256" key="4">
    <source>
        <dbReference type="SAM" id="Phobius"/>
    </source>
</evidence>
<dbReference type="InterPro" id="IPR035965">
    <property type="entry name" value="PAS-like_dom_sf"/>
</dbReference>
<keyword evidence="1" id="KW-0677">Repeat</keyword>
<evidence type="ECO:0000256" key="1">
    <source>
        <dbReference type="ARBA" id="ARBA00022737"/>
    </source>
</evidence>
<feature type="chain" id="PRO_5045091329" evidence="5">
    <location>
        <begin position="21"/>
        <end position="690"/>
    </location>
</feature>
<reference evidence="6 7" key="1">
    <citation type="submission" date="2022-01" db="EMBL/GenBank/DDBJ databases">
        <title>Whole genome-based taxonomy of the Shewanellaceae.</title>
        <authorList>
            <person name="Martin-Rodriguez A.J."/>
        </authorList>
    </citation>
    <scope>NUCLEOTIDE SEQUENCE [LARGE SCALE GENOMIC DNA]</scope>
    <source>
        <strain evidence="6 7">DSM 21332</strain>
    </source>
</reference>
<evidence type="ECO:0000313" key="7">
    <source>
        <dbReference type="Proteomes" id="UP001202831"/>
    </source>
</evidence>
<dbReference type="Gene3D" id="1.25.40.10">
    <property type="entry name" value="Tetratricopeptide repeat domain"/>
    <property type="match status" value="2"/>
</dbReference>
<dbReference type="CDD" id="cd22890">
    <property type="entry name" value="ChiS-DBD"/>
    <property type="match status" value="1"/>
</dbReference>
<keyword evidence="7" id="KW-1185">Reference proteome</keyword>
<feature type="signal peptide" evidence="5">
    <location>
        <begin position="1"/>
        <end position="20"/>
    </location>
</feature>
<evidence type="ECO:0000256" key="3">
    <source>
        <dbReference type="PROSITE-ProRule" id="PRU00339"/>
    </source>
</evidence>
<gene>
    <name evidence="6" type="ORF">L2725_20205</name>
</gene>
<dbReference type="Gene3D" id="3.30.450.20">
    <property type="entry name" value="PAS domain"/>
    <property type="match status" value="1"/>
</dbReference>
<feature type="repeat" description="TPR" evidence="3">
    <location>
        <begin position="174"/>
        <end position="207"/>
    </location>
</feature>
<dbReference type="SUPFAM" id="SSF48452">
    <property type="entry name" value="TPR-like"/>
    <property type="match status" value="1"/>
</dbReference>
<comment type="caution">
    <text evidence="6">The sequence shown here is derived from an EMBL/GenBank/DDBJ whole genome shotgun (WGS) entry which is preliminary data.</text>
</comment>
<evidence type="ECO:0000256" key="5">
    <source>
        <dbReference type="SAM" id="SignalP"/>
    </source>
</evidence>
<dbReference type="EMBL" id="JAKIKT010000010">
    <property type="protein sequence ID" value="MCL2916068.1"/>
    <property type="molecule type" value="Genomic_DNA"/>
</dbReference>
<dbReference type="RefSeq" id="WP_249250628.1">
    <property type="nucleotide sequence ID" value="NZ_JAKIKT010000010.1"/>
</dbReference>
<feature type="transmembrane region" description="Helical" evidence="4">
    <location>
        <begin position="413"/>
        <end position="433"/>
    </location>
</feature>
<proteinExistence type="predicted"/>
<dbReference type="PROSITE" id="PS50005">
    <property type="entry name" value="TPR"/>
    <property type="match status" value="2"/>
</dbReference>
<dbReference type="Pfam" id="PF13424">
    <property type="entry name" value="TPR_12"/>
    <property type="match status" value="1"/>
</dbReference>
<organism evidence="6 7">
    <name type="scientific">Shewanella corallii</name>
    <dbReference type="NCBI Taxonomy" id="560080"/>
    <lineage>
        <taxon>Bacteria</taxon>
        <taxon>Pseudomonadati</taxon>
        <taxon>Pseudomonadota</taxon>
        <taxon>Gammaproteobacteria</taxon>
        <taxon>Alteromonadales</taxon>
        <taxon>Shewanellaceae</taxon>
        <taxon>Shewanella</taxon>
    </lineage>
</organism>
<evidence type="ECO:0000313" key="6">
    <source>
        <dbReference type="EMBL" id="MCL2916068.1"/>
    </source>
</evidence>
<dbReference type="PANTHER" id="PTHR45641">
    <property type="entry name" value="TETRATRICOPEPTIDE REPEAT PROTEIN (AFU_ORTHOLOGUE AFUA_6G03870)"/>
    <property type="match status" value="1"/>
</dbReference>
<dbReference type="Proteomes" id="UP001202831">
    <property type="component" value="Unassembled WGS sequence"/>
</dbReference>
<dbReference type="SUPFAM" id="SSF55785">
    <property type="entry name" value="PYP-like sensor domain (PAS domain)"/>
    <property type="match status" value="1"/>
</dbReference>
<keyword evidence="4" id="KW-0812">Transmembrane</keyword>
<accession>A0ABT0NC96</accession>
<dbReference type="SMART" id="SM00028">
    <property type="entry name" value="TPR"/>
    <property type="match status" value="6"/>
</dbReference>
<dbReference type="PANTHER" id="PTHR45641:SF19">
    <property type="entry name" value="NEPHROCYSTIN-3"/>
    <property type="match status" value="1"/>
</dbReference>